<evidence type="ECO:0000313" key="9">
    <source>
        <dbReference type="EMBL" id="CCI53291.1"/>
    </source>
</evidence>
<dbReference type="RefSeq" id="WP_048545517.1">
    <property type="nucleotide sequence ID" value="NZ_HF571038.1"/>
</dbReference>
<comment type="similarity">
    <text evidence="2">Belongs to the AzlC family.</text>
</comment>
<dbReference type="Pfam" id="PF03591">
    <property type="entry name" value="AzlC"/>
    <property type="match status" value="1"/>
</dbReference>
<protein>
    <submittedName>
        <fullName evidence="9">Putative membrane protein</fullName>
    </submittedName>
</protein>
<keyword evidence="4" id="KW-1003">Cell membrane</keyword>
<evidence type="ECO:0000256" key="8">
    <source>
        <dbReference type="SAM" id="Phobius"/>
    </source>
</evidence>
<keyword evidence="6 8" id="KW-1133">Transmembrane helix</keyword>
<proteinExistence type="inferred from homology"/>
<dbReference type="STRING" id="1193518.BN13_340006"/>
<keyword evidence="3" id="KW-0813">Transport</keyword>
<sequence>MTVDEALPESRRKEVVRQGVSVGVATGLYGVSFGALSVASGLSVLQTQALSLLMFTGGSQFALVGIIGAGGSGTSAIATASLLGIRNGLYALQVSQFLKAHGPKRMLAAHITIDESTAVGIGQEEPAAQRIGFWVTGLAVLAGWNLMTFVGALAGNALGDPKTWGLDAAAAGAFCALLWPRLATGDGRAAAVLAAFIALLTIPLVPAGIPVILAAVAAVIVGCMAHGRHERGEDGLPGADPTP</sequence>
<evidence type="ECO:0000256" key="5">
    <source>
        <dbReference type="ARBA" id="ARBA00022692"/>
    </source>
</evidence>
<feature type="transmembrane region" description="Helical" evidence="8">
    <location>
        <begin position="20"/>
        <end position="42"/>
    </location>
</feature>
<accession>A0A077M7M5</accession>
<dbReference type="PANTHER" id="PTHR34979:SF1">
    <property type="entry name" value="INNER MEMBRANE PROTEIN YGAZ"/>
    <property type="match status" value="1"/>
</dbReference>
<dbReference type="EMBL" id="CAJC01000144">
    <property type="protein sequence ID" value="CCI53291.1"/>
    <property type="molecule type" value="Genomic_DNA"/>
</dbReference>
<feature type="transmembrane region" description="Helical" evidence="8">
    <location>
        <begin position="62"/>
        <end position="85"/>
    </location>
</feature>
<comment type="subcellular location">
    <subcellularLocation>
        <location evidence="1">Cell membrane</location>
        <topology evidence="1">Multi-pass membrane protein</topology>
    </subcellularLocation>
</comment>
<evidence type="ECO:0000256" key="2">
    <source>
        <dbReference type="ARBA" id="ARBA00010735"/>
    </source>
</evidence>
<name>A0A077M7M5_9MICO</name>
<feature type="transmembrane region" description="Helical" evidence="8">
    <location>
        <begin position="131"/>
        <end position="154"/>
    </location>
</feature>
<keyword evidence="7 8" id="KW-0472">Membrane</keyword>
<dbReference type="AlphaFoldDB" id="A0A077M7M5"/>
<gene>
    <name evidence="9" type="ORF">BN13_340006</name>
</gene>
<dbReference type="Proteomes" id="UP000035720">
    <property type="component" value="Unassembled WGS sequence"/>
</dbReference>
<evidence type="ECO:0000313" key="10">
    <source>
        <dbReference type="Proteomes" id="UP000035720"/>
    </source>
</evidence>
<feature type="transmembrane region" description="Helical" evidence="8">
    <location>
        <begin position="189"/>
        <end position="221"/>
    </location>
</feature>
<reference evidence="9 10" key="1">
    <citation type="journal article" date="2013" name="ISME J.">
        <title>A metabolic model for members of the genus Tetrasphaera involved in enhanced biological phosphorus removal.</title>
        <authorList>
            <person name="Kristiansen R."/>
            <person name="Nguyen H.T.T."/>
            <person name="Saunders A.M."/>
            <person name="Nielsen J.L."/>
            <person name="Wimmer R."/>
            <person name="Le V.Q."/>
            <person name="McIlroy S.J."/>
            <person name="Petrovski S."/>
            <person name="Seviour R.J."/>
            <person name="Calteau A."/>
            <person name="Nielsen K.L."/>
            <person name="Nielsen P.H."/>
        </authorList>
    </citation>
    <scope>NUCLEOTIDE SEQUENCE [LARGE SCALE GENOMIC DNA]</scope>
    <source>
        <strain evidence="9 10">Ben 74</strain>
    </source>
</reference>
<keyword evidence="10" id="KW-1185">Reference proteome</keyword>
<evidence type="ECO:0000256" key="3">
    <source>
        <dbReference type="ARBA" id="ARBA00022448"/>
    </source>
</evidence>
<dbReference type="PANTHER" id="PTHR34979">
    <property type="entry name" value="INNER MEMBRANE PROTEIN YGAZ"/>
    <property type="match status" value="1"/>
</dbReference>
<comment type="caution">
    <text evidence="9">The sequence shown here is derived from an EMBL/GenBank/DDBJ whole genome shotgun (WGS) entry which is preliminary data.</text>
</comment>
<organism evidence="9 10">
    <name type="scientific">Nostocoides jenkinsii Ben 74</name>
    <dbReference type="NCBI Taxonomy" id="1193518"/>
    <lineage>
        <taxon>Bacteria</taxon>
        <taxon>Bacillati</taxon>
        <taxon>Actinomycetota</taxon>
        <taxon>Actinomycetes</taxon>
        <taxon>Micrococcales</taxon>
        <taxon>Intrasporangiaceae</taxon>
        <taxon>Nostocoides</taxon>
    </lineage>
</organism>
<evidence type="ECO:0000256" key="6">
    <source>
        <dbReference type="ARBA" id="ARBA00022989"/>
    </source>
</evidence>
<dbReference type="GO" id="GO:1903785">
    <property type="term" value="P:L-valine transmembrane transport"/>
    <property type="evidence" value="ECO:0007669"/>
    <property type="project" value="TreeGrafter"/>
</dbReference>
<evidence type="ECO:0000256" key="4">
    <source>
        <dbReference type="ARBA" id="ARBA00022475"/>
    </source>
</evidence>
<dbReference type="GO" id="GO:0005886">
    <property type="term" value="C:plasma membrane"/>
    <property type="evidence" value="ECO:0007669"/>
    <property type="project" value="UniProtKB-SubCell"/>
</dbReference>
<keyword evidence="5 8" id="KW-0812">Transmembrane</keyword>
<evidence type="ECO:0000256" key="1">
    <source>
        <dbReference type="ARBA" id="ARBA00004651"/>
    </source>
</evidence>
<evidence type="ECO:0000256" key="7">
    <source>
        <dbReference type="ARBA" id="ARBA00023136"/>
    </source>
</evidence>
<dbReference type="OrthoDB" id="5195391at2"/>
<dbReference type="InterPro" id="IPR011606">
    <property type="entry name" value="Brnchd-chn_aa_trnsp_permease"/>
</dbReference>